<gene>
    <name evidence="1" type="ORF">K469DRAFT_708062</name>
</gene>
<protein>
    <submittedName>
        <fullName evidence="1">Uncharacterized protein</fullName>
    </submittedName>
</protein>
<proteinExistence type="predicted"/>
<dbReference type="Proteomes" id="UP000800200">
    <property type="component" value="Unassembled WGS sequence"/>
</dbReference>
<reference evidence="1" key="1">
    <citation type="journal article" date="2020" name="Stud. Mycol.">
        <title>101 Dothideomycetes genomes: a test case for predicting lifestyles and emergence of pathogens.</title>
        <authorList>
            <person name="Haridas S."/>
            <person name="Albert R."/>
            <person name="Binder M."/>
            <person name="Bloem J."/>
            <person name="Labutti K."/>
            <person name="Salamov A."/>
            <person name="Andreopoulos B."/>
            <person name="Baker S."/>
            <person name="Barry K."/>
            <person name="Bills G."/>
            <person name="Bluhm B."/>
            <person name="Cannon C."/>
            <person name="Castanera R."/>
            <person name="Culley D."/>
            <person name="Daum C."/>
            <person name="Ezra D."/>
            <person name="Gonzalez J."/>
            <person name="Henrissat B."/>
            <person name="Kuo A."/>
            <person name="Liang C."/>
            <person name="Lipzen A."/>
            <person name="Lutzoni F."/>
            <person name="Magnuson J."/>
            <person name="Mondo S."/>
            <person name="Nolan M."/>
            <person name="Ohm R."/>
            <person name="Pangilinan J."/>
            <person name="Park H.-J."/>
            <person name="Ramirez L."/>
            <person name="Alfaro M."/>
            <person name="Sun H."/>
            <person name="Tritt A."/>
            <person name="Yoshinaga Y."/>
            <person name="Zwiers L.-H."/>
            <person name="Turgeon B."/>
            <person name="Goodwin S."/>
            <person name="Spatafora J."/>
            <person name="Crous P."/>
            <person name="Grigoriev I."/>
        </authorList>
    </citation>
    <scope>NUCLEOTIDE SEQUENCE</scope>
    <source>
        <strain evidence="1">CBS 207.26</strain>
    </source>
</reference>
<accession>A0A6A6E027</accession>
<evidence type="ECO:0000313" key="2">
    <source>
        <dbReference type="Proteomes" id="UP000800200"/>
    </source>
</evidence>
<keyword evidence="2" id="KW-1185">Reference proteome</keyword>
<dbReference type="AlphaFoldDB" id="A0A6A6E027"/>
<name>A0A6A6E027_9PEZI</name>
<organism evidence="1 2">
    <name type="scientific">Zopfia rhizophila CBS 207.26</name>
    <dbReference type="NCBI Taxonomy" id="1314779"/>
    <lineage>
        <taxon>Eukaryota</taxon>
        <taxon>Fungi</taxon>
        <taxon>Dikarya</taxon>
        <taxon>Ascomycota</taxon>
        <taxon>Pezizomycotina</taxon>
        <taxon>Dothideomycetes</taxon>
        <taxon>Dothideomycetes incertae sedis</taxon>
        <taxon>Zopfiaceae</taxon>
        <taxon>Zopfia</taxon>
    </lineage>
</organism>
<dbReference type="OrthoDB" id="3942694at2759"/>
<dbReference type="EMBL" id="ML994634">
    <property type="protein sequence ID" value="KAF2185281.1"/>
    <property type="molecule type" value="Genomic_DNA"/>
</dbReference>
<evidence type="ECO:0000313" key="1">
    <source>
        <dbReference type="EMBL" id="KAF2185281.1"/>
    </source>
</evidence>
<sequence length="214" mass="24586">MSLITNPYLRTIYEEAKSVYEHAPMSFWIYFFNAHFPEKWFLYNREKLASKELDPARRVDAQLRYFKAGMKAIRVLCFHEAKKPNVPDSKIELVEGQAIEAYATYCHNTHFTHVECLTDSMGTRVREAYIDVDSQEASKLLAVLKHMKDYPPSRYAATAQSNVPATSLVNPSQAVPSQHVLKSSPASQPLQTQRHYRWNADRKTVEWAEKASSA</sequence>